<proteinExistence type="predicted"/>
<dbReference type="AlphaFoldDB" id="A0A445CTW1"/>
<organism evidence="1 2">
    <name type="scientific">Arachis hypogaea</name>
    <name type="common">Peanut</name>
    <dbReference type="NCBI Taxonomy" id="3818"/>
    <lineage>
        <taxon>Eukaryota</taxon>
        <taxon>Viridiplantae</taxon>
        <taxon>Streptophyta</taxon>
        <taxon>Embryophyta</taxon>
        <taxon>Tracheophyta</taxon>
        <taxon>Spermatophyta</taxon>
        <taxon>Magnoliopsida</taxon>
        <taxon>eudicotyledons</taxon>
        <taxon>Gunneridae</taxon>
        <taxon>Pentapetalae</taxon>
        <taxon>rosids</taxon>
        <taxon>fabids</taxon>
        <taxon>Fabales</taxon>
        <taxon>Fabaceae</taxon>
        <taxon>Papilionoideae</taxon>
        <taxon>50 kb inversion clade</taxon>
        <taxon>dalbergioids sensu lato</taxon>
        <taxon>Dalbergieae</taxon>
        <taxon>Pterocarpus clade</taxon>
        <taxon>Arachis</taxon>
    </lineage>
</organism>
<keyword evidence="2" id="KW-1185">Reference proteome</keyword>
<accession>A0A445CTW1</accession>
<sequence length="178" mass="20485">MMQDNRRERNHLTIWLRLDPKKELDVHFSTDERFKRSCLTNRANRASLRSLKCTGGSEISMKTKSRLSKSLDREVTLAEIFKYTNKERFAIERSATHYWDDSDSDSEALVVDLDRVWHETTSELYKNHIFGLGSFFASGLHTSALAASSASTSTTSPADLEEVVDLREEMQKLTQELY</sequence>
<gene>
    <name evidence="1" type="ORF">Ahy_A06g029592</name>
</gene>
<reference evidence="1 2" key="1">
    <citation type="submission" date="2019-01" db="EMBL/GenBank/DDBJ databases">
        <title>Sequencing of cultivated peanut Arachis hypogaea provides insights into genome evolution and oil improvement.</title>
        <authorList>
            <person name="Chen X."/>
        </authorList>
    </citation>
    <scope>NUCLEOTIDE SEQUENCE [LARGE SCALE GENOMIC DNA]</scope>
    <source>
        <strain evidence="2">cv. Fuhuasheng</strain>
        <tissue evidence="1">Leaves</tissue>
    </source>
</reference>
<evidence type="ECO:0000313" key="2">
    <source>
        <dbReference type="Proteomes" id="UP000289738"/>
    </source>
</evidence>
<protein>
    <submittedName>
        <fullName evidence="1">Uncharacterized protein</fullName>
    </submittedName>
</protein>
<comment type="caution">
    <text evidence="1">The sequence shown here is derived from an EMBL/GenBank/DDBJ whole genome shotgun (WGS) entry which is preliminary data.</text>
</comment>
<dbReference type="Proteomes" id="UP000289738">
    <property type="component" value="Chromosome A06"/>
</dbReference>
<dbReference type="EMBL" id="SDMP01000006">
    <property type="protein sequence ID" value="RYR54337.1"/>
    <property type="molecule type" value="Genomic_DNA"/>
</dbReference>
<name>A0A445CTW1_ARAHY</name>
<evidence type="ECO:0000313" key="1">
    <source>
        <dbReference type="EMBL" id="RYR54337.1"/>
    </source>
</evidence>